<evidence type="ECO:0000313" key="2">
    <source>
        <dbReference type="Proteomes" id="UP000728032"/>
    </source>
</evidence>
<evidence type="ECO:0000313" key="1">
    <source>
        <dbReference type="EMBL" id="CAD7664218.1"/>
    </source>
</evidence>
<dbReference type="Pfam" id="PF00612">
    <property type="entry name" value="IQ"/>
    <property type="match status" value="1"/>
</dbReference>
<dbReference type="OrthoDB" id="8068875at2759"/>
<dbReference type="EMBL" id="OC951739">
    <property type="protein sequence ID" value="CAD7664218.1"/>
    <property type="molecule type" value="Genomic_DNA"/>
</dbReference>
<name>A0A7R9R0M3_9ACAR</name>
<feature type="non-terminal residue" evidence="1">
    <location>
        <position position="1"/>
    </location>
</feature>
<organism evidence="1">
    <name type="scientific">Oppiella nova</name>
    <dbReference type="NCBI Taxonomy" id="334625"/>
    <lineage>
        <taxon>Eukaryota</taxon>
        <taxon>Metazoa</taxon>
        <taxon>Ecdysozoa</taxon>
        <taxon>Arthropoda</taxon>
        <taxon>Chelicerata</taxon>
        <taxon>Arachnida</taxon>
        <taxon>Acari</taxon>
        <taxon>Acariformes</taxon>
        <taxon>Sarcoptiformes</taxon>
        <taxon>Oribatida</taxon>
        <taxon>Brachypylina</taxon>
        <taxon>Oppioidea</taxon>
        <taxon>Oppiidae</taxon>
        <taxon>Oppiella</taxon>
    </lineage>
</organism>
<keyword evidence="2" id="KW-1185">Reference proteome</keyword>
<dbReference type="Proteomes" id="UP000728032">
    <property type="component" value="Unassembled WGS sequence"/>
</dbReference>
<proteinExistence type="predicted"/>
<protein>
    <submittedName>
        <fullName evidence="1">Uncharacterized protein</fullName>
    </submittedName>
</protein>
<reference evidence="1" key="1">
    <citation type="submission" date="2020-11" db="EMBL/GenBank/DDBJ databases">
        <authorList>
            <person name="Tran Van P."/>
        </authorList>
    </citation>
    <scope>NUCLEOTIDE SEQUENCE</scope>
</reference>
<dbReference type="EMBL" id="CAJPVJ010036914">
    <property type="protein sequence ID" value="CAG2181355.1"/>
    <property type="molecule type" value="Genomic_DNA"/>
</dbReference>
<accession>A0A7R9R0M3</accession>
<dbReference type="AlphaFoldDB" id="A0A7R9R0M3"/>
<gene>
    <name evidence="1" type="ORF">ONB1V03_LOCUS20776</name>
</gene>
<sequence length="90" mass="10627">SECLSGNDSNDWQLNCSQMFGYFDGDFRRRPQQSLGGTHKDTKRQQLLEKAAEERRHREELRRRTNCALVIQSFIRGCLLRKRQVIVKCL</sequence>
<dbReference type="InterPro" id="IPR000048">
    <property type="entry name" value="IQ_motif_EF-hand-BS"/>
</dbReference>